<accession>A0A1H6KP82</accession>
<dbReference type="RefSeq" id="WP_089770313.1">
    <property type="nucleotide sequence ID" value="NZ_FNWX01000025.1"/>
</dbReference>
<evidence type="ECO:0000313" key="1">
    <source>
        <dbReference type="EMBL" id="SEH74663.1"/>
    </source>
</evidence>
<protein>
    <submittedName>
        <fullName evidence="1">Uncharacterized protein</fullName>
    </submittedName>
</protein>
<reference evidence="2" key="1">
    <citation type="submission" date="2016-10" db="EMBL/GenBank/DDBJ databases">
        <authorList>
            <person name="Varghese N."/>
            <person name="Submissions S."/>
        </authorList>
    </citation>
    <scope>NUCLEOTIDE SEQUENCE [LARGE SCALE GENOMIC DNA]</scope>
    <source>
        <strain evidence="2">DSM 19326</strain>
    </source>
</reference>
<proteinExistence type="predicted"/>
<dbReference type="Proteomes" id="UP000198555">
    <property type="component" value="Unassembled WGS sequence"/>
</dbReference>
<name>A0A1H6KP82_9FLAO</name>
<dbReference type="AlphaFoldDB" id="A0A1H6KP82"/>
<sequence>MRKLIVGSIMLSVLLFSVGISNSCSKLDDIIDITIPVPFAINNNFDADIPFVVTTEYVVSPDMPLNLNLDEEIKSRFQNMSVNNLKSAKLSSFSIDYISSSNNNEIKLNKVKDAELWIKAPNVGEIKVASVSNNTSETALNFTPVADLELMNYLKSSQASIYLKMRGTESVATQMKIRINSAFKIQVSL</sequence>
<dbReference type="EMBL" id="FNWX01000025">
    <property type="protein sequence ID" value="SEH74663.1"/>
    <property type="molecule type" value="Genomic_DNA"/>
</dbReference>
<dbReference type="STRING" id="420404.SAMN05421793_12535"/>
<keyword evidence="2" id="KW-1185">Reference proteome</keyword>
<organism evidence="1 2">
    <name type="scientific">Epilithonimonas hominis</name>
    <dbReference type="NCBI Taxonomy" id="420404"/>
    <lineage>
        <taxon>Bacteria</taxon>
        <taxon>Pseudomonadati</taxon>
        <taxon>Bacteroidota</taxon>
        <taxon>Flavobacteriia</taxon>
        <taxon>Flavobacteriales</taxon>
        <taxon>Weeksellaceae</taxon>
        <taxon>Chryseobacterium group</taxon>
        <taxon>Epilithonimonas</taxon>
    </lineage>
</organism>
<gene>
    <name evidence="1" type="ORF">SAMN05421793_12535</name>
</gene>
<evidence type="ECO:0000313" key="2">
    <source>
        <dbReference type="Proteomes" id="UP000198555"/>
    </source>
</evidence>